<dbReference type="GO" id="GO:0008171">
    <property type="term" value="F:O-methyltransferase activity"/>
    <property type="evidence" value="ECO:0007669"/>
    <property type="project" value="InterPro"/>
</dbReference>
<dbReference type="GO" id="GO:0008757">
    <property type="term" value="F:S-adenosylmethionine-dependent methyltransferase activity"/>
    <property type="evidence" value="ECO:0007669"/>
    <property type="project" value="TreeGrafter"/>
</dbReference>
<dbReference type="GO" id="GO:0032259">
    <property type="term" value="P:methylation"/>
    <property type="evidence" value="ECO:0007669"/>
    <property type="project" value="UniProtKB-KW"/>
</dbReference>
<evidence type="ECO:0000256" key="3">
    <source>
        <dbReference type="ARBA" id="ARBA00022691"/>
    </source>
</evidence>
<dbReference type="SUPFAM" id="SSF53335">
    <property type="entry name" value="S-adenosyl-L-methionine-dependent methyltransferases"/>
    <property type="match status" value="1"/>
</dbReference>
<sequence>MYSATDLYPNAHVTQAVHEYSIAHSTPLPDVMGQHREKTIEFSEKAGMDPTMMVNTLQAQFMLFFAKLIGAKKVLEVGTFTGYSALAWAEAIKGQEGAKLVCCDIPGPHTELAKATLLEAGFSDTLVTFLEGDGVESLQSLPADQFDIIFLDANKNGYTPAIKTVLSRNLLSPRGVLIADNALKRGLVADTTDRNPHAVNLDTSSIMSYKHCDEFNKFVRDDERLEQVMLPAFDGLNIIRLKQ</sequence>
<organism evidence="5 6">
    <name type="scientific">Tuber aestivum</name>
    <name type="common">summer truffle</name>
    <dbReference type="NCBI Taxonomy" id="59557"/>
    <lineage>
        <taxon>Eukaryota</taxon>
        <taxon>Fungi</taxon>
        <taxon>Dikarya</taxon>
        <taxon>Ascomycota</taxon>
        <taxon>Pezizomycotina</taxon>
        <taxon>Pezizomycetes</taxon>
        <taxon>Pezizales</taxon>
        <taxon>Tuberaceae</taxon>
        <taxon>Tuber</taxon>
    </lineage>
</organism>
<evidence type="ECO:0000256" key="1">
    <source>
        <dbReference type="ARBA" id="ARBA00022603"/>
    </source>
</evidence>
<dbReference type="AlphaFoldDB" id="A0A292Q5J0"/>
<dbReference type="InterPro" id="IPR029063">
    <property type="entry name" value="SAM-dependent_MTases_sf"/>
</dbReference>
<dbReference type="PANTHER" id="PTHR10509:SF14">
    <property type="entry name" value="CAFFEOYL-COA O-METHYLTRANSFERASE 3-RELATED"/>
    <property type="match status" value="1"/>
</dbReference>
<keyword evidence="6" id="KW-1185">Reference proteome</keyword>
<dbReference type="Pfam" id="PF01596">
    <property type="entry name" value="Methyltransf_3"/>
    <property type="match status" value="1"/>
</dbReference>
<keyword evidence="3" id="KW-0949">S-adenosyl-L-methionine</keyword>
<dbReference type="PROSITE" id="PS51682">
    <property type="entry name" value="SAM_OMT_I"/>
    <property type="match status" value="1"/>
</dbReference>
<evidence type="ECO:0000313" key="5">
    <source>
        <dbReference type="EMBL" id="CUS14178.1"/>
    </source>
</evidence>
<dbReference type="CDD" id="cd02440">
    <property type="entry name" value="AdoMet_MTases"/>
    <property type="match status" value="1"/>
</dbReference>
<evidence type="ECO:0000256" key="4">
    <source>
        <dbReference type="ARBA" id="ARBA00023453"/>
    </source>
</evidence>
<protein>
    <recommendedName>
        <fullName evidence="7">O-methyltransferase domain-containing protein</fullName>
    </recommendedName>
</protein>
<name>A0A292Q5J0_9PEZI</name>
<accession>A0A292Q5J0</accession>
<gene>
    <name evidence="5" type="ORF">GSTUAT00001691001</name>
</gene>
<keyword evidence="2" id="KW-0808">Transferase</keyword>
<proteinExistence type="inferred from homology"/>
<evidence type="ECO:0000313" key="6">
    <source>
        <dbReference type="Proteomes" id="UP001412239"/>
    </source>
</evidence>
<dbReference type="InterPro" id="IPR050362">
    <property type="entry name" value="Cation-dep_OMT"/>
</dbReference>
<keyword evidence="1" id="KW-0489">Methyltransferase</keyword>
<evidence type="ECO:0000256" key="2">
    <source>
        <dbReference type="ARBA" id="ARBA00022679"/>
    </source>
</evidence>
<dbReference type="PANTHER" id="PTHR10509">
    <property type="entry name" value="O-METHYLTRANSFERASE-RELATED"/>
    <property type="match status" value="1"/>
</dbReference>
<dbReference type="Gene3D" id="3.40.50.150">
    <property type="entry name" value="Vaccinia Virus protein VP39"/>
    <property type="match status" value="1"/>
</dbReference>
<comment type="similarity">
    <text evidence="4">Belongs to the class I-like SAM-binding methyltransferase superfamily. Cation-dependent O-methyltransferase family.</text>
</comment>
<evidence type="ECO:0008006" key="7">
    <source>
        <dbReference type="Google" id="ProtNLM"/>
    </source>
</evidence>
<dbReference type="InterPro" id="IPR002935">
    <property type="entry name" value="SAM_O-MeTrfase"/>
</dbReference>
<dbReference type="Proteomes" id="UP001412239">
    <property type="component" value="Unassembled WGS sequence"/>
</dbReference>
<dbReference type="EMBL" id="LN890961">
    <property type="protein sequence ID" value="CUS14178.1"/>
    <property type="molecule type" value="Genomic_DNA"/>
</dbReference>
<reference evidence="5" key="1">
    <citation type="submission" date="2015-10" db="EMBL/GenBank/DDBJ databases">
        <authorList>
            <person name="Regsiter A."/>
            <person name="william w."/>
        </authorList>
    </citation>
    <scope>NUCLEOTIDE SEQUENCE</scope>
    <source>
        <strain evidence="5">Montdore</strain>
    </source>
</reference>